<dbReference type="AlphaFoldDB" id="A0A4Y2CD33"/>
<keyword evidence="3" id="KW-1185">Reference proteome</keyword>
<gene>
    <name evidence="2" type="ORF">AVEN_271911_1</name>
</gene>
<protein>
    <submittedName>
        <fullName evidence="2">Uncharacterized protein</fullName>
    </submittedName>
</protein>
<evidence type="ECO:0000313" key="2">
    <source>
        <dbReference type="EMBL" id="GBM01647.1"/>
    </source>
</evidence>
<proteinExistence type="predicted"/>
<dbReference type="EMBL" id="BGPR01000172">
    <property type="protein sequence ID" value="GBM01647.1"/>
    <property type="molecule type" value="Genomic_DNA"/>
</dbReference>
<accession>A0A4Y2CD33</accession>
<evidence type="ECO:0000256" key="1">
    <source>
        <dbReference type="SAM" id="MobiDB-lite"/>
    </source>
</evidence>
<comment type="caution">
    <text evidence="2">The sequence shown here is derived from an EMBL/GenBank/DDBJ whole genome shotgun (WGS) entry which is preliminary data.</text>
</comment>
<name>A0A4Y2CD33_ARAVE</name>
<dbReference type="Proteomes" id="UP000499080">
    <property type="component" value="Unassembled WGS sequence"/>
</dbReference>
<evidence type="ECO:0000313" key="3">
    <source>
        <dbReference type="Proteomes" id="UP000499080"/>
    </source>
</evidence>
<sequence length="140" mass="15950">MLFGDGPRTCDQMTKTTPERAPPFFKLPHHTSGKIWSPTYDLTCKRPKYTADLQWNRVSNVESFGQDLTTGLPRPHSEFETCYPLSKFFIREKINMDQGNNVAVDLTEYNVLIDTLTPGVNRPLIVMGHPRHDLSSKGKL</sequence>
<feature type="region of interest" description="Disordered" evidence="1">
    <location>
        <begin position="1"/>
        <end position="24"/>
    </location>
</feature>
<organism evidence="2 3">
    <name type="scientific">Araneus ventricosus</name>
    <name type="common">Orbweaver spider</name>
    <name type="synonym">Epeira ventricosa</name>
    <dbReference type="NCBI Taxonomy" id="182803"/>
    <lineage>
        <taxon>Eukaryota</taxon>
        <taxon>Metazoa</taxon>
        <taxon>Ecdysozoa</taxon>
        <taxon>Arthropoda</taxon>
        <taxon>Chelicerata</taxon>
        <taxon>Arachnida</taxon>
        <taxon>Araneae</taxon>
        <taxon>Araneomorphae</taxon>
        <taxon>Entelegynae</taxon>
        <taxon>Araneoidea</taxon>
        <taxon>Araneidae</taxon>
        <taxon>Araneus</taxon>
    </lineage>
</organism>
<reference evidence="2 3" key="1">
    <citation type="journal article" date="2019" name="Sci. Rep.">
        <title>Orb-weaving spider Araneus ventricosus genome elucidates the spidroin gene catalogue.</title>
        <authorList>
            <person name="Kono N."/>
            <person name="Nakamura H."/>
            <person name="Ohtoshi R."/>
            <person name="Moran D.A.P."/>
            <person name="Shinohara A."/>
            <person name="Yoshida Y."/>
            <person name="Fujiwara M."/>
            <person name="Mori M."/>
            <person name="Tomita M."/>
            <person name="Arakawa K."/>
        </authorList>
    </citation>
    <scope>NUCLEOTIDE SEQUENCE [LARGE SCALE GENOMIC DNA]</scope>
</reference>